<name>A0A2A4X7S5_UNCAE</name>
<sequence length="117" mass="13740">MSVVEVNNYKLQLSWDDMDIVLATVSNDKKSYQFDERNITVDRYSARDFFKRCRPQERCRMSTLSFHEKVKIVTTLKSRAIHLLVNEQGVYGIYINAMKGNYPVTLTQLREHDCLSN</sequence>
<reference evidence="2" key="1">
    <citation type="submission" date="2017-08" db="EMBL/GenBank/DDBJ databases">
        <title>A dynamic microbial community with high functional redundancy inhabits the cold, oxic subseafloor aquifer.</title>
        <authorList>
            <person name="Tully B.J."/>
            <person name="Wheat C.G."/>
            <person name="Glazer B.T."/>
            <person name="Huber J.A."/>
        </authorList>
    </citation>
    <scope>NUCLEOTIDE SEQUENCE [LARGE SCALE GENOMIC DNA]</scope>
</reference>
<evidence type="ECO:0000313" key="2">
    <source>
        <dbReference type="Proteomes" id="UP000218775"/>
    </source>
</evidence>
<dbReference type="Proteomes" id="UP000218775">
    <property type="component" value="Unassembled WGS sequence"/>
</dbReference>
<accession>A0A2A4X7S5</accession>
<comment type="caution">
    <text evidence="1">The sequence shown here is derived from an EMBL/GenBank/DDBJ whole genome shotgun (WGS) entry which is preliminary data.</text>
</comment>
<proteinExistence type="predicted"/>
<gene>
    <name evidence="1" type="ORF">COB21_00335</name>
</gene>
<organism evidence="1 2">
    <name type="scientific">Aerophobetes bacterium</name>
    <dbReference type="NCBI Taxonomy" id="2030807"/>
    <lineage>
        <taxon>Bacteria</taxon>
        <taxon>Candidatus Aerophobota</taxon>
    </lineage>
</organism>
<dbReference type="AlphaFoldDB" id="A0A2A4X7S5"/>
<dbReference type="EMBL" id="NVUK01000002">
    <property type="protein sequence ID" value="PCI78663.1"/>
    <property type="molecule type" value="Genomic_DNA"/>
</dbReference>
<protein>
    <submittedName>
        <fullName evidence="1">Uncharacterized protein</fullName>
    </submittedName>
</protein>
<evidence type="ECO:0000313" key="1">
    <source>
        <dbReference type="EMBL" id="PCI78663.1"/>
    </source>
</evidence>